<name>A0ABZ1HC21_STRPH</name>
<keyword evidence="2" id="KW-1185">Reference proteome</keyword>
<proteinExistence type="predicted"/>
<dbReference type="EMBL" id="CP109135">
    <property type="protein sequence ID" value="WSD16132.1"/>
    <property type="molecule type" value="Genomic_DNA"/>
</dbReference>
<organism evidence="1 2">
    <name type="scientific">Streptomyces phaeochromogenes</name>
    <dbReference type="NCBI Taxonomy" id="1923"/>
    <lineage>
        <taxon>Bacteria</taxon>
        <taxon>Bacillati</taxon>
        <taxon>Actinomycetota</taxon>
        <taxon>Actinomycetes</taxon>
        <taxon>Kitasatosporales</taxon>
        <taxon>Streptomycetaceae</taxon>
        <taxon>Streptomyces</taxon>
        <taxon>Streptomyces phaeochromogenes group</taxon>
    </lineage>
</organism>
<evidence type="ECO:0000313" key="2">
    <source>
        <dbReference type="Proteomes" id="UP001340816"/>
    </source>
</evidence>
<dbReference type="Proteomes" id="UP001340816">
    <property type="component" value="Chromosome"/>
</dbReference>
<sequence>MEPWDAPVRLLPVALQPVHGEVLGSYLHRLAAANKVSSARLGQCLSPHSNPHFTRRTDALRRWTPTALPRLATMTGVPINVLERSLPAFARLAARANGTGEPVHAHYDLYVVCRLCMLRHGIHEPVLAHMAPALRLCRRHAIWLDGACHPHVGRLNGLIKAQRQHFGLVRRFPDTIDMATKEAEKLVRSWLMTNYQPALQKRWQKRLVQLPREEPRYSDVVRQRHDEWERIVTYPEFVSLLGLIADPRWRAHRVPTDRHVSVEDHRDAIAVIFAEAERRLSVPTLRVMPERRTFHNDPLFRWTDPRGRVRFPHREEPPTVIRRPSQAG</sequence>
<protein>
    <submittedName>
        <fullName evidence="1">TniQ family protein</fullName>
    </submittedName>
</protein>
<reference evidence="1 2" key="1">
    <citation type="submission" date="2022-10" db="EMBL/GenBank/DDBJ databases">
        <title>The complete genomes of actinobacterial strains from the NBC collection.</title>
        <authorList>
            <person name="Joergensen T.S."/>
            <person name="Alvarez Arevalo M."/>
            <person name="Sterndorff E.B."/>
            <person name="Faurdal D."/>
            <person name="Vuksanovic O."/>
            <person name="Mourched A.-S."/>
            <person name="Charusanti P."/>
            <person name="Shaw S."/>
            <person name="Blin K."/>
            <person name="Weber T."/>
        </authorList>
    </citation>
    <scope>NUCLEOTIDE SEQUENCE [LARGE SCALE GENOMIC DNA]</scope>
    <source>
        <strain evidence="1 2">NBC 01752</strain>
    </source>
</reference>
<accession>A0ABZ1HC21</accession>
<gene>
    <name evidence="1" type="ORF">OHB35_24375</name>
</gene>
<evidence type="ECO:0000313" key="1">
    <source>
        <dbReference type="EMBL" id="WSD16132.1"/>
    </source>
</evidence>
<dbReference type="RefSeq" id="WP_326759926.1">
    <property type="nucleotide sequence ID" value="NZ_CP108011.1"/>
</dbReference>